<name>A0ABP1E9E4_9APHY</name>
<keyword evidence="3" id="KW-1185">Reference proteome</keyword>
<dbReference type="EMBL" id="OZ037952">
    <property type="protein sequence ID" value="CAL1716656.1"/>
    <property type="molecule type" value="Genomic_DNA"/>
</dbReference>
<evidence type="ECO:0000256" key="1">
    <source>
        <dbReference type="SAM" id="MobiDB-lite"/>
    </source>
</evidence>
<gene>
    <name evidence="2" type="ORF">GFSPODELE1_LOCUS10858</name>
</gene>
<feature type="region of interest" description="Disordered" evidence="1">
    <location>
        <begin position="274"/>
        <end position="338"/>
    </location>
</feature>
<protein>
    <recommendedName>
        <fullName evidence="4">F-box domain-containing protein</fullName>
    </recommendedName>
</protein>
<feature type="region of interest" description="Disordered" evidence="1">
    <location>
        <begin position="381"/>
        <end position="419"/>
    </location>
</feature>
<organism evidence="2 3">
    <name type="scientific">Somion occarium</name>
    <dbReference type="NCBI Taxonomy" id="3059160"/>
    <lineage>
        <taxon>Eukaryota</taxon>
        <taxon>Fungi</taxon>
        <taxon>Dikarya</taxon>
        <taxon>Basidiomycota</taxon>
        <taxon>Agaricomycotina</taxon>
        <taxon>Agaricomycetes</taxon>
        <taxon>Polyporales</taxon>
        <taxon>Cerrenaceae</taxon>
        <taxon>Somion</taxon>
    </lineage>
</organism>
<evidence type="ECO:0000313" key="3">
    <source>
        <dbReference type="Proteomes" id="UP001497453"/>
    </source>
</evidence>
<sequence>MSTAVLPPMAALGGPDAHLAASACAPNPPKRITPSATRTGSKTRDRPLPPLPTSPRPEVRASKHPPTSFRTSLARSERRFSGIVLRLWMQKLLQSPRTLSTLLCFTTWRDFHALASSCRNFRHILAFQECRDVLLSQYVPGYRVAKCTKEMQQYRDVEIDMHDLSLLMIARALPLHHYPMHALGMLSSPLYVPGFEDDESKKLVALTQAHSRFILLLQSLVHSASTPPSPEEYEDLGSPLNPRFRGRPVRELVFPPPLSFIAPDDTQENTPTMPVAPGKHQRTASIASSNVRADPALSPSRASTTMRPRTSLRIKNSIFGGAMKAPPPPPSSSPSSLKYYSDTWRRKLTSKRSGAGMTSMSDDEGDIFELKMPRRRFASVNLSTDSSLSSPSPESRSVADASPSSSRVPPSTLRASASPHDLVMATSRFRAPILRVFFPCTELDETSISACEDQLMEGGLWEHLSAGDIVCNFGYVPPPEPEEESQTSSVSGESTGHRKKWLLFNGYCLVHYIPPSPPPVENSLTLPSPFYFSYILPPTTNPIYILSLPPVPRTPSPARTQHGRNSYTRLSIDQLHLTLAHLPTRVASPHSPLGWAMAKKYLWLARLSHAGYTSGAQDGVLPGEGWKGEWVLEAEGTKEGRQSLIDALKPGANGECKRGMWEILRDKSGKGRLWMRLLHANADPVECQMDYDAVSSDDHITTSKSSRT</sequence>
<accession>A0ABP1E9E4</accession>
<proteinExistence type="predicted"/>
<evidence type="ECO:0000313" key="2">
    <source>
        <dbReference type="EMBL" id="CAL1716656.1"/>
    </source>
</evidence>
<evidence type="ECO:0008006" key="4">
    <source>
        <dbReference type="Google" id="ProtNLM"/>
    </source>
</evidence>
<dbReference type="Proteomes" id="UP001497453">
    <property type="component" value="Chromosome 9"/>
</dbReference>
<reference evidence="3" key="1">
    <citation type="submission" date="2024-04" db="EMBL/GenBank/DDBJ databases">
        <authorList>
            <person name="Shaw F."/>
            <person name="Minotto A."/>
        </authorList>
    </citation>
    <scope>NUCLEOTIDE SEQUENCE [LARGE SCALE GENOMIC DNA]</scope>
</reference>
<feature type="region of interest" description="Disordered" evidence="1">
    <location>
        <begin position="19"/>
        <end position="71"/>
    </location>
</feature>
<feature type="compositionally biased region" description="Low complexity" evidence="1">
    <location>
        <begin position="381"/>
        <end position="411"/>
    </location>
</feature>